<dbReference type="eggNOG" id="COG0824">
    <property type="taxonomic scope" value="Bacteria"/>
</dbReference>
<reference evidence="3 4" key="1">
    <citation type="submission" date="2009-09" db="EMBL/GenBank/DDBJ databases">
        <authorList>
            <person name="Weinstock G."/>
            <person name="Sodergren E."/>
            <person name="Clifton S."/>
            <person name="Fulton L."/>
            <person name="Fulton B."/>
            <person name="Courtney L."/>
            <person name="Fronick C."/>
            <person name="Harrison M."/>
            <person name="Strong C."/>
            <person name="Farmer C."/>
            <person name="Delahaunty K."/>
            <person name="Markovic C."/>
            <person name="Hall O."/>
            <person name="Minx P."/>
            <person name="Tomlinson C."/>
            <person name="Mitreva M."/>
            <person name="Nelson J."/>
            <person name="Hou S."/>
            <person name="Wollam A."/>
            <person name="Pepin K.H."/>
            <person name="Johnson M."/>
            <person name="Bhonagiri V."/>
            <person name="Nash W.E."/>
            <person name="Warren W."/>
            <person name="Chinwalla A."/>
            <person name="Mardis E.R."/>
            <person name="Wilson R.K."/>
        </authorList>
    </citation>
    <scope>NUCLEOTIDE SEQUENCE [LARGE SCALE GENOMIC DNA]</scope>
    <source>
        <strain evidence="4">ATCC 35185 / DSM 20758 / VPI D19B-28</strain>
    </source>
</reference>
<protein>
    <submittedName>
        <fullName evidence="3">Putative tol-pal system-associated acyl-CoA thioesterase</fullName>
    </submittedName>
</protein>
<dbReference type="InterPro" id="IPR006684">
    <property type="entry name" value="YbgC/YbaW"/>
</dbReference>
<comment type="similarity">
    <text evidence="1">Belongs to the 4-hydroxybenzoyl-CoA thioesterase family.</text>
</comment>
<dbReference type="PIRSF" id="PIRSF003230">
    <property type="entry name" value="YbgC"/>
    <property type="match status" value="1"/>
</dbReference>
<dbReference type="PANTHER" id="PTHR31793:SF27">
    <property type="entry name" value="NOVEL THIOESTERASE SUPERFAMILY DOMAIN AND SAPOSIN A-TYPE DOMAIN CONTAINING PROTEIN (0610012H03RIK)"/>
    <property type="match status" value="1"/>
</dbReference>
<evidence type="ECO:0000256" key="1">
    <source>
        <dbReference type="ARBA" id="ARBA00005953"/>
    </source>
</evidence>
<dbReference type="SUPFAM" id="SSF54637">
    <property type="entry name" value="Thioesterase/thiol ester dehydrase-isomerase"/>
    <property type="match status" value="1"/>
</dbReference>
<dbReference type="STRING" id="546271.Selsp_1636"/>
<proteinExistence type="inferred from homology"/>
<dbReference type="InterPro" id="IPR008272">
    <property type="entry name" value="HB-CoA_thioesterase_AS"/>
</dbReference>
<gene>
    <name evidence="3" type="ORF">SELSPUOL_00531</name>
</gene>
<dbReference type="EMBL" id="ACKP02000011">
    <property type="protein sequence ID" value="EEX78053.1"/>
    <property type="molecule type" value="Genomic_DNA"/>
</dbReference>
<dbReference type="AlphaFoldDB" id="C9LSV4"/>
<dbReference type="GO" id="GO:0047617">
    <property type="term" value="F:fatty acyl-CoA hydrolase activity"/>
    <property type="evidence" value="ECO:0007669"/>
    <property type="project" value="TreeGrafter"/>
</dbReference>
<dbReference type="PROSITE" id="PS01328">
    <property type="entry name" value="4HBCOA_THIOESTERASE"/>
    <property type="match status" value="1"/>
</dbReference>
<dbReference type="InterPro" id="IPR029069">
    <property type="entry name" value="HotDog_dom_sf"/>
</dbReference>
<dbReference type="Gene3D" id="3.10.129.10">
    <property type="entry name" value="Hotdog Thioesterase"/>
    <property type="match status" value="1"/>
</dbReference>
<dbReference type="NCBIfam" id="TIGR00051">
    <property type="entry name" value="YbgC/FadM family acyl-CoA thioesterase"/>
    <property type="match status" value="1"/>
</dbReference>
<name>C9LSV4_SELS3</name>
<evidence type="ECO:0000256" key="2">
    <source>
        <dbReference type="ARBA" id="ARBA00022801"/>
    </source>
</evidence>
<dbReference type="PANTHER" id="PTHR31793">
    <property type="entry name" value="4-HYDROXYBENZOYL-COA THIOESTERASE FAMILY MEMBER"/>
    <property type="match status" value="1"/>
</dbReference>
<evidence type="ECO:0000313" key="4">
    <source>
        <dbReference type="Proteomes" id="UP000003505"/>
    </source>
</evidence>
<accession>C9LSV4</accession>
<keyword evidence="2" id="KW-0378">Hydrolase</keyword>
<dbReference type="Proteomes" id="UP000003505">
    <property type="component" value="Unassembled WGS sequence"/>
</dbReference>
<dbReference type="CDD" id="cd00586">
    <property type="entry name" value="4HBT"/>
    <property type="match status" value="1"/>
</dbReference>
<organism evidence="3 4">
    <name type="scientific">Selenomonas sputigena (strain ATCC 35185 / DSM 20758 / CCUG 44933 / VPI D19B-28)</name>
    <dbReference type="NCBI Taxonomy" id="546271"/>
    <lineage>
        <taxon>Bacteria</taxon>
        <taxon>Bacillati</taxon>
        <taxon>Bacillota</taxon>
        <taxon>Negativicutes</taxon>
        <taxon>Selenomonadales</taxon>
        <taxon>Selenomonadaceae</taxon>
        <taxon>Selenomonas</taxon>
    </lineage>
</organism>
<sequence>MESVMEVKAYHRVNFYDTDAMGVVHHANYIRWFEIGRVEFLRALGITLGDLMEAGYVFPLTDVSAKFVASGKFDDELAIVTRPTALTKVKMAFDYEVRRAADDALLVLGHTQNVFTSRETGRITKLPAEFYEKLHAAFSEDAPMGAGNT</sequence>
<dbReference type="Pfam" id="PF13279">
    <property type="entry name" value="4HBT_2"/>
    <property type="match status" value="1"/>
</dbReference>
<comment type="caution">
    <text evidence="3">The sequence shown here is derived from an EMBL/GenBank/DDBJ whole genome shotgun (WGS) entry which is preliminary data.</text>
</comment>
<evidence type="ECO:0000313" key="3">
    <source>
        <dbReference type="EMBL" id="EEX78053.1"/>
    </source>
</evidence>
<dbReference type="InterPro" id="IPR050563">
    <property type="entry name" value="4-hydroxybenzoyl-CoA_TE"/>
</dbReference>